<dbReference type="RefSeq" id="WP_037929291.1">
    <property type="nucleotide sequence ID" value="NZ_CP054599.1"/>
</dbReference>
<gene>
    <name evidence="1" type="ORF">SUH3_05910</name>
</gene>
<comment type="caution">
    <text evidence="1">The sequence shown here is derived from an EMBL/GenBank/DDBJ whole genome shotgun (WGS) entry which is preliminary data.</text>
</comment>
<dbReference type="OrthoDB" id="6293260at2"/>
<protein>
    <submittedName>
        <fullName evidence="1">Acetyltransferase</fullName>
    </submittedName>
</protein>
<dbReference type="GO" id="GO:0016747">
    <property type="term" value="F:acyltransferase activity, transferring groups other than amino-acyl groups"/>
    <property type="evidence" value="ECO:0007669"/>
    <property type="project" value="InterPro"/>
</dbReference>
<dbReference type="InterPro" id="IPR051531">
    <property type="entry name" value="N-acetyltransferase"/>
</dbReference>
<accession>A0A073JA31</accession>
<reference evidence="1 2" key="1">
    <citation type="submission" date="2014-01" db="EMBL/GenBank/DDBJ databases">
        <title>Sulfitobacter sp. H3 (MCCC 1A00686) Genome Sequencing.</title>
        <authorList>
            <person name="Lai Q."/>
            <person name="Hong Z."/>
        </authorList>
    </citation>
    <scope>NUCLEOTIDE SEQUENCE [LARGE SCALE GENOMIC DNA]</scope>
    <source>
        <strain evidence="1 2">H3</strain>
    </source>
</reference>
<dbReference type="PANTHER" id="PTHR43792">
    <property type="entry name" value="GNAT FAMILY, PUTATIVE (AFU_ORTHOLOGUE AFUA_3G00765)-RELATED-RELATED"/>
    <property type="match status" value="1"/>
</dbReference>
<dbReference type="PROSITE" id="PS51186">
    <property type="entry name" value="GNAT"/>
    <property type="match status" value="1"/>
</dbReference>
<dbReference type="AlphaFoldDB" id="A0A073JA31"/>
<dbReference type="InterPro" id="IPR000182">
    <property type="entry name" value="GNAT_dom"/>
</dbReference>
<name>A0A073JA31_9RHOB</name>
<dbReference type="GeneID" id="68869700"/>
<dbReference type="Proteomes" id="UP000027746">
    <property type="component" value="Unassembled WGS sequence"/>
</dbReference>
<dbReference type="SUPFAM" id="SSF55729">
    <property type="entry name" value="Acyl-CoA N-acyltransferases (Nat)"/>
    <property type="match status" value="1"/>
</dbReference>
<dbReference type="PANTHER" id="PTHR43792:SF1">
    <property type="entry name" value="N-ACETYLTRANSFERASE DOMAIN-CONTAINING PROTEIN"/>
    <property type="match status" value="1"/>
</dbReference>
<dbReference type="InterPro" id="IPR016181">
    <property type="entry name" value="Acyl_CoA_acyltransferase"/>
</dbReference>
<dbReference type="Pfam" id="PF13302">
    <property type="entry name" value="Acetyltransf_3"/>
    <property type="match status" value="1"/>
</dbReference>
<dbReference type="Gene3D" id="3.40.630.30">
    <property type="match status" value="1"/>
</dbReference>
<keyword evidence="1" id="KW-0808">Transferase</keyword>
<proteinExistence type="predicted"/>
<sequence>MSRVIPTINTKGLTLRALRPEDFDRYAAIWEMPEVVRYIGGVPWSRSRAWDSFLRNAGHWQMTGFGQWAIEAQGTKSLVGQTGFFYGVRGLGADFDAYPEAAWVLSADFQGRGLGRQAAQAAHDWFDRVVTGPLVCRIASENAVSLRLAEVLGYKPMRQTEEEGTPVELLIRKSPPQG</sequence>
<evidence type="ECO:0000313" key="1">
    <source>
        <dbReference type="EMBL" id="KEJ94562.1"/>
    </source>
</evidence>
<keyword evidence="2" id="KW-1185">Reference proteome</keyword>
<dbReference type="EMBL" id="JAMD01000012">
    <property type="protein sequence ID" value="KEJ94562.1"/>
    <property type="molecule type" value="Genomic_DNA"/>
</dbReference>
<organism evidence="1 2">
    <name type="scientific">Pseudosulfitobacter pseudonitzschiae</name>
    <dbReference type="NCBI Taxonomy" id="1402135"/>
    <lineage>
        <taxon>Bacteria</taxon>
        <taxon>Pseudomonadati</taxon>
        <taxon>Pseudomonadota</taxon>
        <taxon>Alphaproteobacteria</taxon>
        <taxon>Rhodobacterales</taxon>
        <taxon>Roseobacteraceae</taxon>
        <taxon>Pseudosulfitobacter</taxon>
    </lineage>
</organism>
<evidence type="ECO:0000313" key="2">
    <source>
        <dbReference type="Proteomes" id="UP000027746"/>
    </source>
</evidence>